<comment type="caution">
    <text evidence="2">The sequence shown here is derived from an EMBL/GenBank/DDBJ whole genome shotgun (WGS) entry which is preliminary data.</text>
</comment>
<dbReference type="EMBL" id="CALNXK010000004">
    <property type="protein sequence ID" value="CAH3035959.1"/>
    <property type="molecule type" value="Genomic_DNA"/>
</dbReference>
<dbReference type="SUPFAM" id="SSF54001">
    <property type="entry name" value="Cysteine proteinases"/>
    <property type="match status" value="1"/>
</dbReference>
<evidence type="ECO:0000313" key="2">
    <source>
        <dbReference type="EMBL" id="CAH3035959.1"/>
    </source>
</evidence>
<dbReference type="InterPro" id="IPR038765">
    <property type="entry name" value="Papain-like_cys_pep_sf"/>
</dbReference>
<dbReference type="PANTHER" id="PTHR12419:SF11">
    <property type="entry name" value="OTU DOMAIN-CONTAINING PROTEIN DDB_G0284757"/>
    <property type="match status" value="1"/>
</dbReference>
<gene>
    <name evidence="2" type="ORF">PLOB_00031271</name>
</gene>
<feature type="domain" description="OTU" evidence="1">
    <location>
        <begin position="22"/>
        <end position="91"/>
    </location>
</feature>
<dbReference type="PANTHER" id="PTHR12419">
    <property type="entry name" value="OTU DOMAIN CONTAINING PROTEIN"/>
    <property type="match status" value="1"/>
</dbReference>
<evidence type="ECO:0000313" key="3">
    <source>
        <dbReference type="Proteomes" id="UP001159405"/>
    </source>
</evidence>
<evidence type="ECO:0000259" key="1">
    <source>
        <dbReference type="PROSITE" id="PS50802"/>
    </source>
</evidence>
<dbReference type="InterPro" id="IPR050704">
    <property type="entry name" value="Peptidase_C85-like"/>
</dbReference>
<reference evidence="2 3" key="1">
    <citation type="submission" date="2022-05" db="EMBL/GenBank/DDBJ databases">
        <authorList>
            <consortium name="Genoscope - CEA"/>
            <person name="William W."/>
        </authorList>
    </citation>
    <scope>NUCLEOTIDE SEQUENCE [LARGE SCALE GENOMIC DNA]</scope>
</reference>
<dbReference type="InterPro" id="IPR003323">
    <property type="entry name" value="OTU_dom"/>
</dbReference>
<accession>A0ABN8MWY4</accession>
<dbReference type="Gene3D" id="3.90.70.80">
    <property type="match status" value="1"/>
</dbReference>
<proteinExistence type="predicted"/>
<sequence>MQLNSPISSENLMQSRLGALYLQSIDVGGAGDCFFRSVSHQLYGNSNHHMHIHNPERFIESNTENSWLRYLNNMCIQGTWADALIIQAVAD</sequence>
<feature type="non-terminal residue" evidence="2">
    <location>
        <position position="91"/>
    </location>
</feature>
<name>A0ABN8MWY4_9CNID</name>
<protein>
    <recommendedName>
        <fullName evidence="1">OTU domain-containing protein</fullName>
    </recommendedName>
</protein>
<organism evidence="2 3">
    <name type="scientific">Porites lobata</name>
    <dbReference type="NCBI Taxonomy" id="104759"/>
    <lineage>
        <taxon>Eukaryota</taxon>
        <taxon>Metazoa</taxon>
        <taxon>Cnidaria</taxon>
        <taxon>Anthozoa</taxon>
        <taxon>Hexacorallia</taxon>
        <taxon>Scleractinia</taxon>
        <taxon>Fungiina</taxon>
        <taxon>Poritidae</taxon>
        <taxon>Porites</taxon>
    </lineage>
</organism>
<dbReference type="CDD" id="cd22758">
    <property type="entry name" value="OTU_232R-like"/>
    <property type="match status" value="1"/>
</dbReference>
<dbReference type="PROSITE" id="PS50802">
    <property type="entry name" value="OTU"/>
    <property type="match status" value="1"/>
</dbReference>
<dbReference type="Proteomes" id="UP001159405">
    <property type="component" value="Unassembled WGS sequence"/>
</dbReference>
<keyword evidence="3" id="KW-1185">Reference proteome</keyword>